<keyword evidence="1" id="KW-0175">Coiled coil</keyword>
<evidence type="ECO:0000313" key="3">
    <source>
        <dbReference type="EMBL" id="MDD2169228.1"/>
    </source>
</evidence>
<dbReference type="EMBL" id="JAODIR010000119">
    <property type="protein sequence ID" value="MDD2169228.1"/>
    <property type="molecule type" value="Genomic_DNA"/>
</dbReference>
<dbReference type="Proteomes" id="UP001148834">
    <property type="component" value="Unassembled WGS sequence"/>
</dbReference>
<dbReference type="AlphaFoldDB" id="A0AA42EM17"/>
<feature type="non-terminal residue" evidence="3">
    <location>
        <position position="908"/>
    </location>
</feature>
<gene>
    <name evidence="3" type="ORF">N5925_11760</name>
</gene>
<sequence length="908" mass="94616">MIKILQILVVNLPLVFDTSGVSLASGTDLIASKELGKAIDAIQKAGSVSEGLANSDAKISISIGASKSVSTSHTQQTTHQGSELSAGSVTVRATEGDNTIVGSKVDAKEVALEGKNINLLGTTDTQSNRSDNKSSSWSVGVFVGKSGGSTGLGIEGAVNVGKGHSNSDSQVQNHTEINADRLTIKANETTTLKGATANINHLALDTKNLHIESVQDTEKYDSKQTQGGVKAAFAWGSGASGSAQFSRNKANVDYAQVNQQSGFNINESSDINVEKNTHLKGGVINAQGDKANHSLKTGTLTTESIENRSDIKVSSVSAGVSSDMTQMATMAVGAALSALGNTNESERSQTQAAISQNVNVQITDSEKQKSLTGKTAEETLQSLNRDVANANQKLEKQDLQAIQESQEATQIVAEMGAKAVGDLAKMMNWEEGSPQKIALHGLIGYLSAKVGGGNTTASTLSAMGSEYINSEIANYLQQNTALTADQRNAIQQASAAGLGALIGASLGGDSNTVNQSAQMAWRTEKFNRQLHPDEKKRIKDLANGDKEKEARLTAAACALVHCSAQIPSDDPEYAKAKALEDLGNSTEFASERALLSKQVGTIGDDAFAASTLKPMFNYNHVYRAKDYDDANLQVLTRVGGAQSVGGVAATVFGVGICETGMGCIGGVPIAAYGVDNAVAGAKTIYSGKYHSTIGAAALADLTGINPETAELIYSSPSMVFGAKPIAMGTAKATGAVANEVARIGGDIKYVAGELGKDVRAMGSYLNDKTTNFGVNVQNSQVLTNINNTIPKEYKIAFGINAITGGAVESLYYLDGSKNITKDNLASSTIKVGTNVVYDSLVHKLNPAYGVIADTVKGVVIDNNNVEKSILNAGKSASSSSVIEYTGSKIGLNDISTKGISSSYNKYLD</sequence>
<name>A0AA42EM17_GLAPU</name>
<dbReference type="Pfam" id="PF13332">
    <property type="entry name" value="Fil_haemagg_2"/>
    <property type="match status" value="1"/>
</dbReference>
<accession>A0AA42EM17</accession>
<dbReference type="GO" id="GO:0003824">
    <property type="term" value="F:catalytic activity"/>
    <property type="evidence" value="ECO:0007669"/>
    <property type="project" value="UniProtKB-ARBA"/>
</dbReference>
<evidence type="ECO:0000256" key="2">
    <source>
        <dbReference type="SAM" id="MobiDB-lite"/>
    </source>
</evidence>
<feature type="region of interest" description="Disordered" evidence="2">
    <location>
        <begin position="70"/>
        <end position="89"/>
    </location>
</feature>
<proteinExistence type="predicted"/>
<evidence type="ECO:0000313" key="4">
    <source>
        <dbReference type="Proteomes" id="UP001148834"/>
    </source>
</evidence>
<feature type="coiled-coil region" evidence="1">
    <location>
        <begin position="373"/>
        <end position="407"/>
    </location>
</feature>
<feature type="compositionally biased region" description="Low complexity" evidence="2">
    <location>
        <begin position="70"/>
        <end position="80"/>
    </location>
</feature>
<comment type="caution">
    <text evidence="3">The sequence shown here is derived from an EMBL/GenBank/DDBJ whole genome shotgun (WGS) entry which is preliminary data.</text>
</comment>
<organism evidence="3 4">
    <name type="scientific">Glaesserella parasuis</name>
    <name type="common">Haemophilus parasuis</name>
    <dbReference type="NCBI Taxonomy" id="738"/>
    <lineage>
        <taxon>Bacteria</taxon>
        <taxon>Pseudomonadati</taxon>
        <taxon>Pseudomonadota</taxon>
        <taxon>Gammaproteobacteria</taxon>
        <taxon>Pasteurellales</taxon>
        <taxon>Pasteurellaceae</taxon>
        <taxon>Glaesserella</taxon>
    </lineage>
</organism>
<evidence type="ECO:0000256" key="1">
    <source>
        <dbReference type="SAM" id="Coils"/>
    </source>
</evidence>
<dbReference type="InterPro" id="IPR025157">
    <property type="entry name" value="Hemagglutinin_rpt"/>
</dbReference>
<protein>
    <submittedName>
        <fullName evidence="3">Hemagglutinin repeat-containing protein</fullName>
    </submittedName>
</protein>
<reference evidence="3" key="1">
    <citation type="submission" date="2022-09" db="EMBL/GenBank/DDBJ databases">
        <title>Molecular characterization of Glaesserella parasuis strains circulating in commercial swine farms using whole-genome sequencing.</title>
        <authorList>
            <person name="Mugabi R."/>
            <person name="Clavijo M."/>
            <person name="Li G."/>
        </authorList>
    </citation>
    <scope>NUCLEOTIDE SEQUENCE</scope>
    <source>
        <strain evidence="3">0435-53</strain>
    </source>
</reference>